<dbReference type="InterPro" id="IPR003439">
    <property type="entry name" value="ABC_transporter-like_ATP-bd"/>
</dbReference>
<feature type="domain" description="ABC transporter" evidence="13">
    <location>
        <begin position="403"/>
        <end position="624"/>
    </location>
</feature>
<keyword evidence="4 11" id="KW-0812">Transmembrane</keyword>
<dbReference type="PROSITE" id="PS50893">
    <property type="entry name" value="ABC_TRANSPORTER_2"/>
    <property type="match status" value="2"/>
</dbReference>
<evidence type="ECO:0000256" key="9">
    <source>
        <dbReference type="ARBA" id="ARBA00023136"/>
    </source>
</evidence>
<feature type="transmembrane region" description="Helical" evidence="11">
    <location>
        <begin position="737"/>
        <end position="761"/>
    </location>
</feature>
<feature type="transmembrane region" description="Helical" evidence="11">
    <location>
        <begin position="1359"/>
        <end position="1381"/>
    </location>
</feature>
<proteinExistence type="inferred from homology"/>
<feature type="compositionally biased region" description="Polar residues" evidence="10">
    <location>
        <begin position="644"/>
        <end position="666"/>
    </location>
</feature>
<dbReference type="Gene3D" id="3.30.200.20">
    <property type="entry name" value="Phosphorylase Kinase, domain 1"/>
    <property type="match status" value="1"/>
</dbReference>
<dbReference type="FunFam" id="1.20.1560.10:FF:000013">
    <property type="entry name" value="ABC transporter C family member 2"/>
    <property type="match status" value="1"/>
</dbReference>
<dbReference type="InterPro" id="IPR008271">
    <property type="entry name" value="Ser/Thr_kinase_AS"/>
</dbReference>
<dbReference type="InterPro" id="IPR044726">
    <property type="entry name" value="ABCC_6TM_D2"/>
</dbReference>
<keyword evidence="7" id="KW-0067">ATP-binding</keyword>
<dbReference type="Proteomes" id="UP000332933">
    <property type="component" value="Unassembled WGS sequence"/>
</dbReference>
<keyword evidence="17" id="KW-1185">Reference proteome</keyword>
<evidence type="ECO:0000256" key="2">
    <source>
        <dbReference type="ARBA" id="ARBA00009726"/>
    </source>
</evidence>
<dbReference type="CDD" id="cd03250">
    <property type="entry name" value="ABCC_MRP_domain1"/>
    <property type="match status" value="1"/>
</dbReference>
<feature type="domain" description="ABC transmembrane type-1" evidence="14">
    <location>
        <begin position="88"/>
        <end position="363"/>
    </location>
</feature>
<dbReference type="PROSITE" id="PS50929">
    <property type="entry name" value="ABC_TM1F"/>
    <property type="match status" value="2"/>
</dbReference>
<dbReference type="InterPro" id="IPR000719">
    <property type="entry name" value="Prot_kinase_dom"/>
</dbReference>
<feature type="transmembrane region" description="Helical" evidence="11">
    <location>
        <begin position="208"/>
        <end position="235"/>
    </location>
</feature>
<dbReference type="InterPro" id="IPR044746">
    <property type="entry name" value="ABCC_6TM_D1"/>
</dbReference>
<accession>A0A485KWC0</accession>
<dbReference type="PROSITE" id="PS00108">
    <property type="entry name" value="PROTEIN_KINASE_ST"/>
    <property type="match status" value="1"/>
</dbReference>
<feature type="domain" description="Protein kinase" evidence="12">
    <location>
        <begin position="1357"/>
        <end position="1634"/>
    </location>
</feature>
<organism evidence="16 17">
    <name type="scientific">Aphanomyces stellatus</name>
    <dbReference type="NCBI Taxonomy" id="120398"/>
    <lineage>
        <taxon>Eukaryota</taxon>
        <taxon>Sar</taxon>
        <taxon>Stramenopiles</taxon>
        <taxon>Oomycota</taxon>
        <taxon>Saprolegniomycetes</taxon>
        <taxon>Saprolegniales</taxon>
        <taxon>Verrucalvaceae</taxon>
        <taxon>Aphanomyces</taxon>
    </lineage>
</organism>
<dbReference type="SUPFAM" id="SSF90123">
    <property type="entry name" value="ABC transporter transmembrane region"/>
    <property type="match status" value="2"/>
</dbReference>
<evidence type="ECO:0000256" key="3">
    <source>
        <dbReference type="ARBA" id="ARBA00022448"/>
    </source>
</evidence>
<dbReference type="Pfam" id="PF00664">
    <property type="entry name" value="ABC_membrane"/>
    <property type="match status" value="2"/>
</dbReference>
<keyword evidence="5" id="KW-0677">Repeat</keyword>
<feature type="transmembrane region" description="Helical" evidence="11">
    <location>
        <begin position="833"/>
        <end position="853"/>
    </location>
</feature>
<dbReference type="Gene3D" id="3.40.50.300">
    <property type="entry name" value="P-loop containing nucleotide triphosphate hydrolases"/>
    <property type="match status" value="2"/>
</dbReference>
<dbReference type="InterPro" id="IPR036640">
    <property type="entry name" value="ABC1_TM_sf"/>
</dbReference>
<evidence type="ECO:0000259" key="14">
    <source>
        <dbReference type="PROSITE" id="PS50929"/>
    </source>
</evidence>
<dbReference type="GO" id="GO:0005774">
    <property type="term" value="C:vacuolar membrane"/>
    <property type="evidence" value="ECO:0007669"/>
    <property type="project" value="UniProtKB-SubCell"/>
</dbReference>
<evidence type="ECO:0000313" key="16">
    <source>
        <dbReference type="EMBL" id="VFT89417.1"/>
    </source>
</evidence>
<dbReference type="Gene3D" id="1.10.510.10">
    <property type="entry name" value="Transferase(Phosphotransferase) domain 1"/>
    <property type="match status" value="1"/>
</dbReference>
<feature type="domain" description="ABC transmembrane type-1" evidence="14">
    <location>
        <begin position="697"/>
        <end position="975"/>
    </location>
</feature>
<dbReference type="SUPFAM" id="SSF56112">
    <property type="entry name" value="Protein kinase-like (PK-like)"/>
    <property type="match status" value="1"/>
</dbReference>
<dbReference type="CDD" id="cd18579">
    <property type="entry name" value="ABC_6TM_ABCC_D1"/>
    <property type="match status" value="1"/>
</dbReference>
<dbReference type="EMBL" id="VJMH01005375">
    <property type="protein sequence ID" value="KAF0696712.1"/>
    <property type="molecule type" value="Genomic_DNA"/>
</dbReference>
<evidence type="ECO:0000256" key="11">
    <source>
        <dbReference type="SAM" id="Phobius"/>
    </source>
</evidence>
<evidence type="ECO:0000259" key="13">
    <source>
        <dbReference type="PROSITE" id="PS50893"/>
    </source>
</evidence>
<dbReference type="GO" id="GO:0004672">
    <property type="term" value="F:protein kinase activity"/>
    <property type="evidence" value="ECO:0007669"/>
    <property type="project" value="InterPro"/>
</dbReference>
<evidence type="ECO:0000256" key="8">
    <source>
        <dbReference type="ARBA" id="ARBA00022989"/>
    </source>
</evidence>
<evidence type="ECO:0000256" key="4">
    <source>
        <dbReference type="ARBA" id="ARBA00022692"/>
    </source>
</evidence>
<feature type="transmembrane region" description="Helical" evidence="11">
    <location>
        <begin position="693"/>
        <end position="717"/>
    </location>
</feature>
<dbReference type="SMART" id="SM00382">
    <property type="entry name" value="AAA"/>
    <property type="match status" value="2"/>
</dbReference>
<keyword evidence="3" id="KW-0813">Transport</keyword>
<evidence type="ECO:0000256" key="5">
    <source>
        <dbReference type="ARBA" id="ARBA00022737"/>
    </source>
</evidence>
<dbReference type="PROSITE" id="PS50011">
    <property type="entry name" value="PROTEIN_KINASE_DOM"/>
    <property type="match status" value="1"/>
</dbReference>
<dbReference type="InterPro" id="IPR050173">
    <property type="entry name" value="ABC_transporter_C-like"/>
</dbReference>
<dbReference type="PANTHER" id="PTHR24223">
    <property type="entry name" value="ATP-BINDING CASSETTE SUB-FAMILY C"/>
    <property type="match status" value="1"/>
</dbReference>
<dbReference type="PROSITE" id="PS00211">
    <property type="entry name" value="ABC_TRANSPORTER_1"/>
    <property type="match status" value="1"/>
</dbReference>
<reference evidence="16 17" key="1">
    <citation type="submission" date="2019-03" db="EMBL/GenBank/DDBJ databases">
        <authorList>
            <person name="Gaulin E."/>
            <person name="Dumas B."/>
        </authorList>
    </citation>
    <scope>NUCLEOTIDE SEQUENCE [LARGE SCALE GENOMIC DNA]</scope>
    <source>
        <strain evidence="16">CBS 568.67</strain>
    </source>
</reference>
<evidence type="ECO:0000313" key="15">
    <source>
        <dbReference type="EMBL" id="KAF0696712.1"/>
    </source>
</evidence>
<feature type="region of interest" description="Disordered" evidence="10">
    <location>
        <begin position="644"/>
        <end position="676"/>
    </location>
</feature>
<dbReference type="InterPro" id="IPR017871">
    <property type="entry name" value="ABC_transporter-like_CS"/>
</dbReference>
<evidence type="ECO:0000313" key="17">
    <source>
        <dbReference type="Proteomes" id="UP000332933"/>
    </source>
</evidence>
<dbReference type="FunFam" id="3.40.50.300:FF:000610">
    <property type="entry name" value="Multidrug resistance-associated ABC transporter"/>
    <property type="match status" value="1"/>
</dbReference>
<evidence type="ECO:0000256" key="6">
    <source>
        <dbReference type="ARBA" id="ARBA00022741"/>
    </source>
</evidence>
<dbReference type="PANTHER" id="PTHR24223:SF443">
    <property type="entry name" value="MULTIDRUG-RESISTANCE LIKE PROTEIN 1, ISOFORM I"/>
    <property type="match status" value="1"/>
</dbReference>
<feature type="domain" description="ABC transporter" evidence="13">
    <location>
        <begin position="1018"/>
        <end position="1251"/>
    </location>
</feature>
<dbReference type="InterPro" id="IPR011527">
    <property type="entry name" value="ABC1_TM_dom"/>
</dbReference>
<keyword evidence="9 11" id="KW-0472">Membrane</keyword>
<dbReference type="GO" id="GO:0016887">
    <property type="term" value="F:ATP hydrolysis activity"/>
    <property type="evidence" value="ECO:0007669"/>
    <property type="project" value="InterPro"/>
</dbReference>
<dbReference type="EMBL" id="CAADRA010005396">
    <property type="protein sequence ID" value="VFT89417.1"/>
    <property type="molecule type" value="Genomic_DNA"/>
</dbReference>
<evidence type="ECO:0000256" key="7">
    <source>
        <dbReference type="ARBA" id="ARBA00022840"/>
    </source>
</evidence>
<evidence type="ECO:0000259" key="12">
    <source>
        <dbReference type="PROSITE" id="PS50011"/>
    </source>
</evidence>
<feature type="transmembrane region" description="Helical" evidence="11">
    <location>
        <begin position="809"/>
        <end position="827"/>
    </location>
</feature>
<dbReference type="Pfam" id="PF00005">
    <property type="entry name" value="ABC_tran"/>
    <property type="match status" value="2"/>
</dbReference>
<sequence length="1634" mass="178195">MYQSTPTASPTVVAKTPLETTNFFSRLLYLFVNPLVDTGNTRPLVPSDVWPLQPSLTCAAIDPAFTPRFRATRSLFQASLSLIGWPTAVVGMLQLATMLCSLSGPVVLAYVVSAVESATSSDLLVAVAGLSGVKVVQMVLQTQSDWLLERNYVAFSAAVQSLVYEKAMSLRQSTNMGSLSNLFGADLWTLNAVVYQINQVWILPLHVFALLGLLWLQLGAAMLPGIAVLVASFYVNRGIATGQRDNWSVLMTKKDARMQLVTFVFGHMDAVKWDAAETRHKGDLDARRADEVTALWRDFVWRTYTIASNYIAPVVLSTVSFATYVLVLQQPLTASKVFASLALFNTIKSPMLRLPQLVATCMQASVSYVRFETFLGLPERTLDGVTALPPSSDVAIQIERGCFSWDDATSTTTIDGTTSLFQDLNISIPRGHLAVVHGAVGAGKSALCHVVLGNLHKRSGSVGVAGRVAYAGQEPWVQQLSIRDNILFGRPYDPVRYNAVVEACALTEDLNQLDDRTEIKGVTVSGGQKARIALARAVYSDADVYVLDAPFAAVDALVQQEIFAKCILGLLCHKTVLLVTHSQDIIASPHVDLVIEMDAGRVVSTTATTTRGQVSLPENALPPLASFVSPSDINPVDCKRVDATSSPATPLHGNSNEESPLLSTKLPSDKQKTDSSHLTGPVLHGYMAATGGWSVVFTLVVIQTLWQGLYIASVLWLSDWTILTTSFEADAPYHLAVYASLSLASALMVIVRTLVIARAGLRASTSFFDRITSALLHAPLRFFDTTPLGDLLTRFGGDLGQLDTMIPLILSYFFATSFLLLFSLGAIAYALQFISLLLLPLLAVYASVGRVYIRPARDCERLAKAIRSPLLTTLAESIDGATIVRAFGHTHRFQHVHHANVDAVHAAGLMKDILGQWFACRMQLLSASLLLVTTVSLVALRDSLHVGLVGLVFNYALDITTQLEAMVSVWSMLETAMVAPERLLEYAAAPNNHLEQEAPAVLPRDAHLPRPWPHAGAIQFRDVAFRYREAMPLALHDINLDIEAGEKVGVVGRTGAGKSSLIMALFRMNELAAGTITIDGIDTSAVGLHALRANVAIVPQTPTFPEGTVRRYLDPTDSQYSDAELWDVLNRVQLTSHLGELKLQSLIDNGGDNWSLGERQMLCLARALLRRAKVVIFDEATAAIDRATDHQLQQVIRDEFATSTVITIAHRLDSVLACDRIVVLDQGCVVENDAPQVLLKQGSGAFVDLCREGNVLGLAELRNVSILSIENLNLHELQFMNIHSTNITNWAMDNKTFNLLDGLGNKSILKSVSLAYDPTKCTNGGGMLRPLWSSAVPNSSVCVGAGFKSSSAPTSTINVSLIVGLSIGGLVLLMTAIGVFWRKHFIALKVEFQRTVNSTDFSVQDESSLNMQNFLRGTKKLHANVITVAQLQSFVEEIALMSKFDSPRVVKLIGACWTRPRTLKCVMELMDGGDLSMWPPTVQTNLLGLVYLHSLIIIHRDLKSRNILLDSAKGTKLVDFGISKEDEKQTMTMGVGTLRWMAPEVILKNFYTVAADIYSFGMVLSEYDSHQIPFQDLTNPTSGSLISDFGISSKVAAGELRPSFSNHMPVWLRDMALHCNISLETQTTAPQLWR</sequence>
<dbReference type="OrthoDB" id="6500128at2759"/>
<evidence type="ECO:0000256" key="1">
    <source>
        <dbReference type="ARBA" id="ARBA00004128"/>
    </source>
</evidence>
<dbReference type="InterPro" id="IPR003593">
    <property type="entry name" value="AAA+_ATPase"/>
</dbReference>
<dbReference type="GO" id="GO:0140359">
    <property type="term" value="F:ABC-type transporter activity"/>
    <property type="evidence" value="ECO:0007669"/>
    <property type="project" value="InterPro"/>
</dbReference>
<keyword evidence="8 11" id="KW-1133">Transmembrane helix</keyword>
<evidence type="ECO:0000256" key="10">
    <source>
        <dbReference type="SAM" id="MobiDB-lite"/>
    </source>
</evidence>
<comment type="similarity">
    <text evidence="2">Belongs to the ABC transporter superfamily. ABCC family. Conjugate transporter (TC 3.A.1.208) subfamily.</text>
</comment>
<dbReference type="InterPro" id="IPR011009">
    <property type="entry name" value="Kinase-like_dom_sf"/>
</dbReference>
<dbReference type="Pfam" id="PF00069">
    <property type="entry name" value="Pkinase"/>
    <property type="match status" value="1"/>
</dbReference>
<dbReference type="CDD" id="cd03244">
    <property type="entry name" value="ABCC_MRP_domain2"/>
    <property type="match status" value="1"/>
</dbReference>
<dbReference type="SUPFAM" id="SSF52540">
    <property type="entry name" value="P-loop containing nucleoside triphosphate hydrolases"/>
    <property type="match status" value="2"/>
</dbReference>
<keyword evidence="6" id="KW-0547">Nucleotide-binding</keyword>
<reference evidence="15" key="2">
    <citation type="submission" date="2019-06" db="EMBL/GenBank/DDBJ databases">
        <title>Genomics analysis of Aphanomyces spp. identifies a new class of oomycete effector associated with host adaptation.</title>
        <authorList>
            <person name="Gaulin E."/>
        </authorList>
    </citation>
    <scope>NUCLEOTIDE SEQUENCE</scope>
    <source>
        <strain evidence="15">CBS 578.67</strain>
    </source>
</reference>
<dbReference type="SMART" id="SM00220">
    <property type="entry name" value="S_TKc"/>
    <property type="match status" value="1"/>
</dbReference>
<protein>
    <submittedName>
        <fullName evidence="16">Aste57867_12566 protein</fullName>
    </submittedName>
</protein>
<dbReference type="GO" id="GO:0005524">
    <property type="term" value="F:ATP binding"/>
    <property type="evidence" value="ECO:0007669"/>
    <property type="project" value="UniProtKB-KW"/>
</dbReference>
<dbReference type="InterPro" id="IPR027417">
    <property type="entry name" value="P-loop_NTPase"/>
</dbReference>
<name>A0A485KWC0_9STRA</name>
<dbReference type="Gene3D" id="1.20.1560.10">
    <property type="entry name" value="ABC transporter type 1, transmembrane domain"/>
    <property type="match status" value="2"/>
</dbReference>
<dbReference type="CDD" id="cd18580">
    <property type="entry name" value="ABC_6TM_ABCC_D2"/>
    <property type="match status" value="1"/>
</dbReference>
<comment type="subcellular location">
    <subcellularLocation>
        <location evidence="1">Vacuole membrane</location>
        <topology evidence="1">Multi-pass membrane protein</topology>
    </subcellularLocation>
</comment>
<gene>
    <name evidence="16" type="primary">Aste57867_12566</name>
    <name evidence="15" type="ORF">As57867_012520</name>
    <name evidence="16" type="ORF">ASTE57867_12566</name>
</gene>